<evidence type="ECO:0000313" key="1">
    <source>
        <dbReference type="EnsemblPlants" id="Zm00001eb054860_P001"/>
    </source>
</evidence>
<organism evidence="1 2">
    <name type="scientific">Zea mays</name>
    <name type="common">Maize</name>
    <dbReference type="NCBI Taxonomy" id="4577"/>
    <lineage>
        <taxon>Eukaryota</taxon>
        <taxon>Viridiplantae</taxon>
        <taxon>Streptophyta</taxon>
        <taxon>Embryophyta</taxon>
        <taxon>Tracheophyta</taxon>
        <taxon>Spermatophyta</taxon>
        <taxon>Magnoliopsida</taxon>
        <taxon>Liliopsida</taxon>
        <taxon>Poales</taxon>
        <taxon>Poaceae</taxon>
        <taxon>PACMAD clade</taxon>
        <taxon>Panicoideae</taxon>
        <taxon>Andropogonodae</taxon>
        <taxon>Andropogoneae</taxon>
        <taxon>Tripsacinae</taxon>
        <taxon>Zea</taxon>
    </lineage>
</organism>
<accession>A0A804M2S6</accession>
<dbReference type="InParanoid" id="A0A804M2S6"/>
<sequence length="126" mass="15032">MCRDESYSRRGKKKLICFKENIPSSCLSGIKSICFFIYSRGWFRRRSHHWEESLIVWWLQEFRQSLYSVLMDMCKQMEIDCHSGDVGRSTEIHFSMGNFLFCLMGDMSYTLHHHEVVGKHLSIVQR</sequence>
<keyword evidence="2" id="KW-1185">Reference proteome</keyword>
<dbReference type="Proteomes" id="UP000007305">
    <property type="component" value="Chromosome 1"/>
</dbReference>
<reference evidence="1" key="2">
    <citation type="submission" date="2019-07" db="EMBL/GenBank/DDBJ databases">
        <authorList>
            <person name="Seetharam A."/>
            <person name="Woodhouse M."/>
            <person name="Cannon E."/>
        </authorList>
    </citation>
    <scope>NUCLEOTIDE SEQUENCE [LARGE SCALE GENOMIC DNA]</scope>
    <source>
        <strain evidence="1">cv. B73</strain>
    </source>
</reference>
<reference evidence="1" key="3">
    <citation type="submission" date="2021-05" db="UniProtKB">
        <authorList>
            <consortium name="EnsemblPlants"/>
        </authorList>
    </citation>
    <scope>IDENTIFICATION</scope>
    <source>
        <strain evidence="1">cv. B73</strain>
    </source>
</reference>
<dbReference type="EnsemblPlants" id="Zm00001eb054860_T001">
    <property type="protein sequence ID" value="Zm00001eb054860_P001"/>
    <property type="gene ID" value="Zm00001eb054860"/>
</dbReference>
<proteinExistence type="predicted"/>
<name>A0A804M2S6_MAIZE</name>
<dbReference type="Gramene" id="Zm00001eb054860_T001">
    <property type="protein sequence ID" value="Zm00001eb054860_P001"/>
    <property type="gene ID" value="Zm00001eb054860"/>
</dbReference>
<protein>
    <submittedName>
        <fullName evidence="1">Uncharacterized protein</fullName>
    </submittedName>
</protein>
<dbReference type="AlphaFoldDB" id="A0A804M2S6"/>
<evidence type="ECO:0000313" key="2">
    <source>
        <dbReference type="Proteomes" id="UP000007305"/>
    </source>
</evidence>
<reference evidence="2" key="1">
    <citation type="submission" date="2015-12" db="EMBL/GenBank/DDBJ databases">
        <title>Update maize B73 reference genome by single molecule sequencing technologies.</title>
        <authorList>
            <consortium name="Maize Genome Sequencing Project"/>
            <person name="Ware D."/>
        </authorList>
    </citation>
    <scope>NUCLEOTIDE SEQUENCE [LARGE SCALE GENOMIC DNA]</scope>
    <source>
        <strain evidence="2">cv. B73</strain>
    </source>
</reference>